<reference evidence="2 3" key="1">
    <citation type="journal article" date="2011" name="PLoS ONE">
        <title>The complete genome sequence of Thermoproteus tenax: a physiologically versatile member of the Crenarchaeota.</title>
        <authorList>
            <person name="Siebers B."/>
            <person name="Zaparty M."/>
            <person name="Raddatz G."/>
            <person name="Tjaden B."/>
            <person name="Albers S.V."/>
            <person name="Bell S.D."/>
            <person name="Blombach F."/>
            <person name="Kletzin A."/>
            <person name="Kyrpides N."/>
            <person name="Lanz C."/>
            <person name="Plagens A."/>
            <person name="Rampp M."/>
            <person name="Rosinus A."/>
            <person name="von Jan M."/>
            <person name="Makarova K.S."/>
            <person name="Klenk H.P."/>
            <person name="Schuster S.C."/>
            <person name="Hensel R."/>
        </authorList>
    </citation>
    <scope>NUCLEOTIDE SEQUENCE [LARGE SCALE GENOMIC DNA]</scope>
    <source>
        <strain evidence="3">ATCC 35583 / DSM 2078 / JCM 9277 / NBRC 100435 / Kra 1</strain>
    </source>
</reference>
<dbReference type="RefSeq" id="WP_014126083.1">
    <property type="nucleotide sequence ID" value="NC_016070.1"/>
</dbReference>
<dbReference type="PATRIC" id="fig|768679.9.peg.153"/>
<protein>
    <submittedName>
        <fullName evidence="2">Conserved membrane protein</fullName>
    </submittedName>
</protein>
<keyword evidence="1" id="KW-0472">Membrane</keyword>
<accession>G4RMJ4</accession>
<dbReference type="PaxDb" id="768679-TTX_0148"/>
<keyword evidence="1" id="KW-1133">Transmembrane helix</keyword>
<keyword evidence="1" id="KW-0812">Transmembrane</keyword>
<dbReference type="HOGENOM" id="CLU_2191119_0_0_2"/>
<dbReference type="GeneID" id="11263157"/>
<dbReference type="EMBL" id="FN869859">
    <property type="protein sequence ID" value="CCC80825.1"/>
    <property type="molecule type" value="Genomic_DNA"/>
</dbReference>
<proteinExistence type="predicted"/>
<feature type="transmembrane region" description="Helical" evidence="1">
    <location>
        <begin position="57"/>
        <end position="80"/>
    </location>
</feature>
<evidence type="ECO:0000256" key="1">
    <source>
        <dbReference type="SAM" id="Phobius"/>
    </source>
</evidence>
<dbReference type="KEGG" id="ttn:TTX_0148"/>
<gene>
    <name evidence="2" type="ordered locus">TTX_0148</name>
</gene>
<feature type="transmembrane region" description="Helical" evidence="1">
    <location>
        <begin position="9"/>
        <end position="30"/>
    </location>
</feature>
<evidence type="ECO:0000313" key="2">
    <source>
        <dbReference type="EMBL" id="CCC80825.1"/>
    </source>
</evidence>
<sequence>MRTGELESYIALGLGVALVVFVVFAGALMFMQSIPRSDIVITTNFGPMKLSNMPDPYAVATAAVRSLILLALGLTGAKLLEVGIDQRRKLKMEAQLEQYYQYYQQYQY</sequence>
<dbReference type="STRING" id="768679.TTX_0148"/>
<keyword evidence="3" id="KW-1185">Reference proteome</keyword>
<evidence type="ECO:0000313" key="3">
    <source>
        <dbReference type="Proteomes" id="UP000002654"/>
    </source>
</evidence>
<name>G4RMJ4_THETK</name>
<dbReference type="Proteomes" id="UP000002654">
    <property type="component" value="Chromosome"/>
</dbReference>
<organism evidence="2 3">
    <name type="scientific">Thermoproteus tenax (strain ATCC 35583 / DSM 2078 / JCM 9277 / NBRC 100435 / Kra 1)</name>
    <dbReference type="NCBI Taxonomy" id="768679"/>
    <lineage>
        <taxon>Archaea</taxon>
        <taxon>Thermoproteota</taxon>
        <taxon>Thermoprotei</taxon>
        <taxon>Thermoproteales</taxon>
        <taxon>Thermoproteaceae</taxon>
        <taxon>Thermoproteus</taxon>
    </lineage>
</organism>
<dbReference type="AlphaFoldDB" id="G4RMJ4"/>
<dbReference type="eggNOG" id="arCOG05621">
    <property type="taxonomic scope" value="Archaea"/>
</dbReference>